<dbReference type="Proteomes" id="UP000030151">
    <property type="component" value="Unassembled WGS sequence"/>
</dbReference>
<gene>
    <name evidence="1" type="ORF">X797_011826</name>
</gene>
<proteinExistence type="predicted"/>
<dbReference type="HOGENOM" id="CLU_685274_0_0_1"/>
<protein>
    <submittedName>
        <fullName evidence="1">Phosphoinositide-specific phospholipase C-like phosphodiesterases superfamily</fullName>
    </submittedName>
</protein>
<evidence type="ECO:0000313" key="1">
    <source>
        <dbReference type="EMBL" id="EXU95091.1"/>
    </source>
</evidence>
<dbReference type="AlphaFoldDB" id="A0A014QQV9"/>
<dbReference type="InterPro" id="IPR012334">
    <property type="entry name" value="Pectin_lyas_fold"/>
</dbReference>
<dbReference type="Gene3D" id="2.160.20.10">
    <property type="entry name" value="Single-stranded right-handed beta-helix, Pectin lyase-like"/>
    <property type="match status" value="2"/>
</dbReference>
<sequence length="402" mass="43927">MLKVGNTGNVGTAEIQDLILSSNGPTPGAILMECNIQEKDKGNAASWDVHIRLGGAVRTELMPVECPPNTRGTNSPNLQVALSGKLPRISRTSVYDRYIFHDAGNIFATFLLTESAYYQPTPAPSFLFENTIGVFDSDPGYSWEAGDADGCDASWSVTMTNCQSVHSFWLIDDNYDNNRLQQITSIGAKNMIDRQLRHVLVPNSHGAAKNEITDGAWWAGGSAANTETQILQPVTSWRAALEMRIASVEDGTFYDAHINDDTGSHPGGATGPPLDDLITGMNRYTIDRYWDEAKTNEFYDKLQAINNRCPANIPNDISFTKLPIKTFLEANSGKGCDLLSTDGRRDPSHEATATNPASTMPTIISTMQTLAIGLKLDMVSQNFHMSSSKIPLSKKPFGASRW</sequence>
<dbReference type="EMBL" id="JELW01000104">
    <property type="protein sequence ID" value="EXU95091.1"/>
    <property type="molecule type" value="Genomic_DNA"/>
</dbReference>
<evidence type="ECO:0000313" key="2">
    <source>
        <dbReference type="Proteomes" id="UP000030151"/>
    </source>
</evidence>
<reference evidence="1 2" key="1">
    <citation type="submission" date="2014-02" db="EMBL/GenBank/DDBJ databases">
        <title>The genome sequence of the entomopathogenic fungus Metarhizium robertsii ARSEF 2575.</title>
        <authorList>
            <person name="Giuliano Garisto Donzelli B."/>
            <person name="Roe B.A."/>
            <person name="Macmil S.L."/>
            <person name="Krasnoff S.B."/>
            <person name="Gibson D.M."/>
        </authorList>
    </citation>
    <scope>NUCLEOTIDE SEQUENCE [LARGE SCALE GENOMIC DNA]</scope>
    <source>
        <strain evidence="1 2">ARSEF 2575</strain>
    </source>
</reference>
<name>A0A014QQV9_9HYPO</name>
<comment type="caution">
    <text evidence="1">The sequence shown here is derived from an EMBL/GenBank/DDBJ whole genome shotgun (WGS) entry which is preliminary data.</text>
</comment>
<organism evidence="1 2">
    <name type="scientific">Metarhizium robertsii</name>
    <dbReference type="NCBI Taxonomy" id="568076"/>
    <lineage>
        <taxon>Eukaryota</taxon>
        <taxon>Fungi</taxon>
        <taxon>Dikarya</taxon>
        <taxon>Ascomycota</taxon>
        <taxon>Pezizomycotina</taxon>
        <taxon>Sordariomycetes</taxon>
        <taxon>Hypocreomycetidae</taxon>
        <taxon>Hypocreales</taxon>
        <taxon>Clavicipitaceae</taxon>
        <taxon>Metarhizium</taxon>
    </lineage>
</organism>
<accession>A0A014QQV9</accession>